<accession>A0A7W9UVQ4</accession>
<evidence type="ECO:0000259" key="1">
    <source>
        <dbReference type="Pfam" id="PF01243"/>
    </source>
</evidence>
<dbReference type="PANTHER" id="PTHR42815:SF2">
    <property type="entry name" value="FAD-BINDING, PUTATIVE (AFU_ORTHOLOGUE AFUA_6G07600)-RELATED"/>
    <property type="match status" value="1"/>
</dbReference>
<protein>
    <recommendedName>
        <fullName evidence="1">Pyridoxamine 5'-phosphate oxidase N-terminal domain-containing protein</fullName>
    </recommendedName>
</protein>
<dbReference type="EMBL" id="JACHJL010000001">
    <property type="protein sequence ID" value="MBB5933060.1"/>
    <property type="molecule type" value="Genomic_DNA"/>
</dbReference>
<dbReference type="SUPFAM" id="SSF50475">
    <property type="entry name" value="FMN-binding split barrel"/>
    <property type="match status" value="1"/>
</dbReference>
<comment type="caution">
    <text evidence="2">The sequence shown here is derived from an EMBL/GenBank/DDBJ whole genome shotgun (WGS) entry which is preliminary data.</text>
</comment>
<sequence>MSRYAHLAYTDSVLRVQKEQGSALMGARALAHGEEPEPLGEHEAAFIASRDGFYLGSVSETGWPYVQYRGGPPGFLHVLDEWTLGYADVRGNRQYISTGNVQARGRVALFFMDYARQARLKIFGHAEIKALDEHPALAERLAHVRTDGRVERLVTIRVEGFNWNCSQHITPRFTEAELAGALPSIRAHIAEVERRNEQLRQIIDEAGLGDRLPSS</sequence>
<reference evidence="2 3" key="1">
    <citation type="submission" date="2020-08" db="EMBL/GenBank/DDBJ databases">
        <title>Genomic Encyclopedia of Type Strains, Phase III (KMG-III): the genomes of soil and plant-associated and newly described type strains.</title>
        <authorList>
            <person name="Whitman W."/>
        </authorList>
    </citation>
    <scope>NUCLEOTIDE SEQUENCE [LARGE SCALE GENOMIC DNA]</scope>
    <source>
        <strain evidence="2 3">CECT 8305</strain>
    </source>
</reference>
<dbReference type="Gene3D" id="2.30.110.10">
    <property type="entry name" value="Electron Transport, Fmn-binding Protein, Chain A"/>
    <property type="match status" value="1"/>
</dbReference>
<feature type="domain" description="Pyridoxamine 5'-phosphate oxidase N-terminal" evidence="1">
    <location>
        <begin position="41"/>
        <end position="132"/>
    </location>
</feature>
<keyword evidence="3" id="KW-1185">Reference proteome</keyword>
<dbReference type="PANTHER" id="PTHR42815">
    <property type="entry name" value="FAD-BINDING, PUTATIVE (AFU_ORTHOLOGUE AFUA_6G07600)-RELATED"/>
    <property type="match status" value="1"/>
</dbReference>
<evidence type="ECO:0000313" key="3">
    <source>
        <dbReference type="Proteomes" id="UP000588098"/>
    </source>
</evidence>
<dbReference type="InterPro" id="IPR011576">
    <property type="entry name" value="Pyridox_Oxase_N"/>
</dbReference>
<proteinExistence type="predicted"/>
<dbReference type="Pfam" id="PF01243">
    <property type="entry name" value="PNPOx_N"/>
    <property type="match status" value="1"/>
</dbReference>
<dbReference type="AlphaFoldDB" id="A0A7W9UVQ4"/>
<organism evidence="2 3">
    <name type="scientific">Streptomyces zagrosensis</name>
    <dbReference type="NCBI Taxonomy" id="1042984"/>
    <lineage>
        <taxon>Bacteria</taxon>
        <taxon>Bacillati</taxon>
        <taxon>Actinomycetota</taxon>
        <taxon>Actinomycetes</taxon>
        <taxon>Kitasatosporales</taxon>
        <taxon>Streptomycetaceae</taxon>
        <taxon>Streptomyces</taxon>
    </lineage>
</organism>
<dbReference type="Proteomes" id="UP000588098">
    <property type="component" value="Unassembled WGS sequence"/>
</dbReference>
<dbReference type="RefSeq" id="WP_184568455.1">
    <property type="nucleotide sequence ID" value="NZ_JACHJL010000001.1"/>
</dbReference>
<name>A0A7W9UVQ4_9ACTN</name>
<dbReference type="InterPro" id="IPR012349">
    <property type="entry name" value="Split_barrel_FMN-bd"/>
</dbReference>
<evidence type="ECO:0000313" key="2">
    <source>
        <dbReference type="EMBL" id="MBB5933060.1"/>
    </source>
</evidence>
<gene>
    <name evidence="2" type="ORF">FHS42_000078</name>
</gene>